<organism evidence="1 2">
    <name type="scientific">Leucobacter muris</name>
    <dbReference type="NCBI Taxonomy" id="1935379"/>
    <lineage>
        <taxon>Bacteria</taxon>
        <taxon>Bacillati</taxon>
        <taxon>Actinomycetota</taxon>
        <taxon>Actinomycetes</taxon>
        <taxon>Micrococcales</taxon>
        <taxon>Microbacteriaceae</taxon>
        <taxon>Leucobacter</taxon>
    </lineage>
</organism>
<accession>A0ABX5QIM7</accession>
<dbReference type="RefSeq" id="WP_128387538.1">
    <property type="nucleotide sequence ID" value="NZ_CP035037.1"/>
</dbReference>
<name>A0ABX5QIM7_9MICO</name>
<gene>
    <name evidence="1" type="ORF">Leucomu_13540</name>
</gene>
<proteinExistence type="predicted"/>
<sequence>MKKIDEALTQLSDVIGGPDFDFRPRWDGPNRVVWDMVSGTEAQPRLASPIEHVWEVSAEWSPMSDVTVEIDPSTMGSASWALAGRGDDLVLCGYAWDPYLVQAGFPLMDIVDTSHTTVTRQDTIDGYARAGILKAAKLPEFWDFSVQKSVSPRLDEYRVGDYCVLNVDRGRYLPGEPVRRRILTLAGEAGSEWVKITTGMDYSDG</sequence>
<protein>
    <submittedName>
        <fullName evidence="1">Uncharacterized protein</fullName>
    </submittedName>
</protein>
<evidence type="ECO:0000313" key="2">
    <source>
        <dbReference type="Proteomes" id="UP000285768"/>
    </source>
</evidence>
<dbReference type="EMBL" id="CP035037">
    <property type="protein sequence ID" value="QAB18796.1"/>
    <property type="molecule type" value="Genomic_DNA"/>
</dbReference>
<dbReference type="Proteomes" id="UP000285768">
    <property type="component" value="Chromosome"/>
</dbReference>
<keyword evidence="2" id="KW-1185">Reference proteome</keyword>
<evidence type="ECO:0000313" key="1">
    <source>
        <dbReference type="EMBL" id="QAB18796.1"/>
    </source>
</evidence>
<reference evidence="1 2" key="1">
    <citation type="submission" date="2019-01" db="EMBL/GenBank/DDBJ databases">
        <title>Leucobacter muris sp. nov. isolated from the nose of a laboratory mouse.</title>
        <authorList>
            <person name="Benga L."/>
            <person name="Sproeer C."/>
            <person name="Schumann P."/>
            <person name="Verbarg S."/>
            <person name="Bunk B."/>
            <person name="Engelhardt E."/>
            <person name="Benten P.M."/>
            <person name="Sager M."/>
        </authorList>
    </citation>
    <scope>NUCLEOTIDE SEQUENCE [LARGE SCALE GENOMIC DNA]</scope>
    <source>
        <strain evidence="1 2">DSM 101948</strain>
    </source>
</reference>